<feature type="domain" description="Bulb-type lectin" evidence="2">
    <location>
        <begin position="25"/>
        <end position="132"/>
    </location>
</feature>
<evidence type="ECO:0000256" key="1">
    <source>
        <dbReference type="SAM" id="SignalP"/>
    </source>
</evidence>
<keyword evidence="1" id="KW-0732">Signal</keyword>
<feature type="signal peptide" evidence="1">
    <location>
        <begin position="1"/>
        <end position="15"/>
    </location>
</feature>
<evidence type="ECO:0000313" key="3">
    <source>
        <dbReference type="EMBL" id="KAG9449103.1"/>
    </source>
</evidence>
<dbReference type="CDD" id="cd00028">
    <property type="entry name" value="B_lectin"/>
    <property type="match status" value="1"/>
</dbReference>
<keyword evidence="4" id="KW-1185">Reference proteome</keyword>
<dbReference type="InterPro" id="IPR001480">
    <property type="entry name" value="Bulb-type_lectin_dom"/>
</dbReference>
<dbReference type="SMART" id="SM00108">
    <property type="entry name" value="B_lectin"/>
    <property type="match status" value="1"/>
</dbReference>
<dbReference type="Proteomes" id="UP000825729">
    <property type="component" value="Unassembled WGS sequence"/>
</dbReference>
<dbReference type="PROSITE" id="PS50927">
    <property type="entry name" value="BULB_LECTIN"/>
    <property type="match status" value="1"/>
</dbReference>
<protein>
    <recommendedName>
        <fullName evidence="2">Bulb-type lectin domain-containing protein</fullName>
    </recommendedName>
</protein>
<comment type="caution">
    <text evidence="3">The sequence shown here is derived from an EMBL/GenBank/DDBJ whole genome shotgun (WGS) entry which is preliminary data.</text>
</comment>
<gene>
    <name evidence="3" type="ORF">H6P81_009068</name>
</gene>
<reference evidence="3 4" key="1">
    <citation type="submission" date="2021-07" db="EMBL/GenBank/DDBJ databases">
        <title>The Aristolochia fimbriata genome: insights into angiosperm evolution, floral development and chemical biosynthesis.</title>
        <authorList>
            <person name="Jiao Y."/>
        </authorList>
    </citation>
    <scope>NUCLEOTIDE SEQUENCE [LARGE SCALE GENOMIC DNA]</scope>
    <source>
        <strain evidence="3">IBCAS-2021</strain>
        <tissue evidence="3">Leaf</tissue>
    </source>
</reference>
<dbReference type="AlphaFoldDB" id="A0AAV7EPC3"/>
<dbReference type="Gene3D" id="2.90.10.10">
    <property type="entry name" value="Bulb-type lectin domain"/>
    <property type="match status" value="1"/>
</dbReference>
<dbReference type="SUPFAM" id="SSF51110">
    <property type="entry name" value="alpha-D-mannose-specific plant lectins"/>
    <property type="match status" value="1"/>
</dbReference>
<feature type="chain" id="PRO_5043316684" description="Bulb-type lectin domain-containing protein" evidence="1">
    <location>
        <begin position="16"/>
        <end position="154"/>
    </location>
</feature>
<accession>A0AAV7EPC3</accession>
<evidence type="ECO:0000313" key="4">
    <source>
        <dbReference type="Proteomes" id="UP000825729"/>
    </source>
</evidence>
<sequence>MASFLSGLLLFTTAASPLILRVGAEDTLFNGEKLLTNEYIENGPYKFIMQSDCNLVLYNKDKALWSSNTRGHGDSCFLLLQNNGNLVVFSGSDVVWSSSSTRGSNTYRLVVQTDGNAVIYGGATWATNTVQKGSKRRLITTTINVPSTARTSLP</sequence>
<name>A0AAV7EPC3_ARIFI</name>
<evidence type="ECO:0000259" key="2">
    <source>
        <dbReference type="PROSITE" id="PS50927"/>
    </source>
</evidence>
<proteinExistence type="predicted"/>
<dbReference type="EMBL" id="JAINDJ010000004">
    <property type="protein sequence ID" value="KAG9449103.1"/>
    <property type="molecule type" value="Genomic_DNA"/>
</dbReference>
<dbReference type="InterPro" id="IPR036426">
    <property type="entry name" value="Bulb-type_lectin_dom_sf"/>
</dbReference>
<organism evidence="3 4">
    <name type="scientific">Aristolochia fimbriata</name>
    <name type="common">White veined hardy Dutchman's pipe vine</name>
    <dbReference type="NCBI Taxonomy" id="158543"/>
    <lineage>
        <taxon>Eukaryota</taxon>
        <taxon>Viridiplantae</taxon>
        <taxon>Streptophyta</taxon>
        <taxon>Embryophyta</taxon>
        <taxon>Tracheophyta</taxon>
        <taxon>Spermatophyta</taxon>
        <taxon>Magnoliopsida</taxon>
        <taxon>Magnoliidae</taxon>
        <taxon>Piperales</taxon>
        <taxon>Aristolochiaceae</taxon>
        <taxon>Aristolochia</taxon>
    </lineage>
</organism>